<evidence type="ECO:0000256" key="3">
    <source>
        <dbReference type="ARBA" id="ARBA00022630"/>
    </source>
</evidence>
<evidence type="ECO:0000313" key="8">
    <source>
        <dbReference type="Proteomes" id="UP000294847"/>
    </source>
</evidence>
<proteinExistence type="inferred from homology"/>
<evidence type="ECO:0000259" key="6">
    <source>
        <dbReference type="PROSITE" id="PS51387"/>
    </source>
</evidence>
<dbReference type="GO" id="GO:0016491">
    <property type="term" value="F:oxidoreductase activity"/>
    <property type="evidence" value="ECO:0007669"/>
    <property type="project" value="UniProtKB-KW"/>
</dbReference>
<reference evidence="7 8" key="1">
    <citation type="journal article" date="2019" name="Mol. Biol. Evol.">
        <title>Blast fungal genomes show frequent chromosomal changes, gene gains and losses, and effector gene turnover.</title>
        <authorList>
            <person name="Gomez Luciano L.B."/>
            <person name="Jason Tsai I."/>
            <person name="Chuma I."/>
            <person name="Tosa Y."/>
            <person name="Chen Y.H."/>
            <person name="Li J.Y."/>
            <person name="Li M.Y."/>
            <person name="Jade Lu M.Y."/>
            <person name="Nakayashiki H."/>
            <person name="Li W.H."/>
        </authorList>
    </citation>
    <scope>NUCLEOTIDE SEQUENCE [LARGE SCALE GENOMIC DNA]</scope>
    <source>
        <strain evidence="7">MZ5-1-6</strain>
    </source>
</reference>
<dbReference type="InterPro" id="IPR006094">
    <property type="entry name" value="Oxid_FAD_bind_N"/>
</dbReference>
<evidence type="ECO:0000313" key="7">
    <source>
        <dbReference type="EMBL" id="QBZ57898.1"/>
    </source>
</evidence>
<dbReference type="InterPro" id="IPR016169">
    <property type="entry name" value="FAD-bd_PCMH_sub2"/>
</dbReference>
<dbReference type="SUPFAM" id="SSF56176">
    <property type="entry name" value="FAD-binding/transporter-associated domain-like"/>
    <property type="match status" value="1"/>
</dbReference>
<comment type="cofactor">
    <cofactor evidence="1">
        <name>FAD</name>
        <dbReference type="ChEBI" id="CHEBI:57692"/>
    </cofactor>
</comment>
<dbReference type="EMBL" id="CP034206">
    <property type="protein sequence ID" value="QBZ57898.1"/>
    <property type="molecule type" value="Genomic_DNA"/>
</dbReference>
<comment type="similarity">
    <text evidence="2">Belongs to the oxygen-dependent FAD-linked oxidoreductase family.</text>
</comment>
<name>A0A4P7N5Q4_PYROR</name>
<gene>
    <name evidence="7" type="ORF">PoMZ_02835</name>
</gene>
<sequence length="524" mass="56731">MAHSQTLTEQQHRWPALTPLDGVKAAAAPQPLVTTKTVIPDSVAEHSDVALLVARLRQRGLQVYITDGVSLPPEAAMHDRAAPIPAIVVSPVSEYGVSETLRLLKVAGLYGRLAVSVKSGGHGYFNGASCDGGLMINLAGMTKRRVAGDVLHIEPGCVLGQTIHTLATTHKAVPHGDCFGVGAGGHFLTAGWDLILGRKHGLGCQSVVGGRIVLWDGTVVDVSEESHPELLHAMRGGAAAGAGVVIEIRLRVMEEPARATWRFTRITRGQLERCAAQGAFRRAYGLPRDVSVSFRFHFEADQVEPVASLNVVSLLSAGETVALVREHMGAEVAALVDGDMAAWSEKTLLDLRMLPASDFLAANPGMLGEVTATALHADPLLYWKPTSSAREMASSYFTSVSNWVVPECEDALLRMYDLFHSVRHSPARSRMYALVIQGGGAMTDMQASCSMPLGSALARFELHWDDPEEDERWSRRFTDKVLGVMGSVADPSVSRPYRGDIWLASQARDAELDRIFKLYDRRFA</sequence>
<dbReference type="Proteomes" id="UP000294847">
    <property type="component" value="Chromosome 3"/>
</dbReference>
<dbReference type="Pfam" id="PF01565">
    <property type="entry name" value="FAD_binding_4"/>
    <property type="match status" value="1"/>
</dbReference>
<dbReference type="PROSITE" id="PS51387">
    <property type="entry name" value="FAD_PCMH"/>
    <property type="match status" value="1"/>
</dbReference>
<evidence type="ECO:0000256" key="2">
    <source>
        <dbReference type="ARBA" id="ARBA00005466"/>
    </source>
</evidence>
<keyword evidence="3" id="KW-0285">Flavoprotein</keyword>
<dbReference type="InterPro" id="IPR016166">
    <property type="entry name" value="FAD-bd_PCMH"/>
</dbReference>
<accession>A0A4P7N5Q4</accession>
<dbReference type="PANTHER" id="PTHR42973">
    <property type="entry name" value="BINDING OXIDOREDUCTASE, PUTATIVE (AFU_ORTHOLOGUE AFUA_1G17690)-RELATED"/>
    <property type="match status" value="1"/>
</dbReference>
<keyword evidence="5" id="KW-0560">Oxidoreductase</keyword>
<dbReference type="InterPro" id="IPR050416">
    <property type="entry name" value="FAD-linked_Oxidoreductase"/>
</dbReference>
<dbReference type="InterPro" id="IPR036318">
    <property type="entry name" value="FAD-bd_PCMH-like_sf"/>
</dbReference>
<evidence type="ECO:0000256" key="1">
    <source>
        <dbReference type="ARBA" id="ARBA00001974"/>
    </source>
</evidence>
<evidence type="ECO:0000256" key="4">
    <source>
        <dbReference type="ARBA" id="ARBA00022827"/>
    </source>
</evidence>
<dbReference type="PANTHER" id="PTHR42973:SF39">
    <property type="entry name" value="FAD-BINDING PCMH-TYPE DOMAIN-CONTAINING PROTEIN"/>
    <property type="match status" value="1"/>
</dbReference>
<organism evidence="7 8">
    <name type="scientific">Pyricularia oryzae</name>
    <name type="common">Rice blast fungus</name>
    <name type="synonym">Magnaporthe oryzae</name>
    <dbReference type="NCBI Taxonomy" id="318829"/>
    <lineage>
        <taxon>Eukaryota</taxon>
        <taxon>Fungi</taxon>
        <taxon>Dikarya</taxon>
        <taxon>Ascomycota</taxon>
        <taxon>Pezizomycotina</taxon>
        <taxon>Sordariomycetes</taxon>
        <taxon>Sordariomycetidae</taxon>
        <taxon>Magnaporthales</taxon>
        <taxon>Pyriculariaceae</taxon>
        <taxon>Pyricularia</taxon>
    </lineage>
</organism>
<evidence type="ECO:0000256" key="5">
    <source>
        <dbReference type="ARBA" id="ARBA00023002"/>
    </source>
</evidence>
<dbReference type="AlphaFoldDB" id="A0A4P7N5Q4"/>
<dbReference type="Gene3D" id="3.30.465.10">
    <property type="match status" value="1"/>
</dbReference>
<keyword evidence="4" id="KW-0274">FAD</keyword>
<feature type="domain" description="FAD-binding PCMH-type" evidence="6">
    <location>
        <begin position="81"/>
        <end position="255"/>
    </location>
</feature>
<dbReference type="GO" id="GO:0071949">
    <property type="term" value="F:FAD binding"/>
    <property type="evidence" value="ECO:0007669"/>
    <property type="project" value="InterPro"/>
</dbReference>
<protein>
    <recommendedName>
        <fullName evidence="6">FAD-binding PCMH-type domain-containing protein</fullName>
    </recommendedName>
</protein>